<comment type="subcellular location">
    <subcellularLocation>
        <location evidence="1">Endosome membrane</location>
    </subcellularLocation>
</comment>
<evidence type="ECO:0000313" key="9">
    <source>
        <dbReference type="EMBL" id="KAH6598899.1"/>
    </source>
</evidence>
<evidence type="ECO:0000256" key="4">
    <source>
        <dbReference type="ARBA" id="ARBA00022753"/>
    </source>
</evidence>
<comment type="similarity">
    <text evidence="2">Belongs to the SNF7 family.</text>
</comment>
<evidence type="ECO:0000256" key="8">
    <source>
        <dbReference type="SAM" id="MobiDB-lite"/>
    </source>
</evidence>
<dbReference type="EMBL" id="JAFCIX010000093">
    <property type="protein sequence ID" value="KAH6598899.1"/>
    <property type="molecule type" value="Genomic_DNA"/>
</dbReference>
<keyword evidence="3" id="KW-0813">Transport</keyword>
<proteinExistence type="inferred from homology"/>
<dbReference type="PANTHER" id="PTHR22761:SF5">
    <property type="entry name" value="CHARGED MULTIVESICULAR BODY PROTEIN 6"/>
    <property type="match status" value="1"/>
</dbReference>
<evidence type="ECO:0000256" key="3">
    <source>
        <dbReference type="ARBA" id="ARBA00022448"/>
    </source>
</evidence>
<dbReference type="Pfam" id="PF03357">
    <property type="entry name" value="Snf7"/>
    <property type="match status" value="1"/>
</dbReference>
<evidence type="ECO:0000256" key="6">
    <source>
        <dbReference type="ARBA" id="ARBA00023136"/>
    </source>
</evidence>
<keyword evidence="6" id="KW-0472">Membrane</keyword>
<dbReference type="Gene3D" id="6.10.140.1230">
    <property type="match status" value="1"/>
</dbReference>
<evidence type="ECO:0008006" key="11">
    <source>
        <dbReference type="Google" id="ProtNLM"/>
    </source>
</evidence>
<evidence type="ECO:0000256" key="1">
    <source>
        <dbReference type="ARBA" id="ARBA00004608"/>
    </source>
</evidence>
<dbReference type="Proteomes" id="UP001648503">
    <property type="component" value="Unassembled WGS sequence"/>
</dbReference>
<accession>A0ABQ8FIL6</accession>
<protein>
    <recommendedName>
        <fullName evidence="11">Charged multivesicular body protein 6</fullName>
    </recommendedName>
</protein>
<organism evidence="9 10">
    <name type="scientific">Batrachochytrium salamandrivorans</name>
    <dbReference type="NCBI Taxonomy" id="1357716"/>
    <lineage>
        <taxon>Eukaryota</taxon>
        <taxon>Fungi</taxon>
        <taxon>Fungi incertae sedis</taxon>
        <taxon>Chytridiomycota</taxon>
        <taxon>Chytridiomycota incertae sedis</taxon>
        <taxon>Chytridiomycetes</taxon>
        <taxon>Rhizophydiales</taxon>
        <taxon>Rhizophydiales incertae sedis</taxon>
        <taxon>Batrachochytrium</taxon>
    </lineage>
</organism>
<sequence>MGHAFSKRSRVQVSSQDKAVLELKVQRDKLKQYEKKLQTVLDRELQVAKEQLRLKNHHAARLALAKKKYQQGLLDKIDSQLITLDQLTQSIEYALVEQQVLEGLQNGTKVLNDLNKEMRLEDVEKLMDDSADAVAYQNQIGEMLSGVFSDADEADVMAELDQLILLENEETLKSLPDAPTTKLPDTVVVATDTKLVELGQESDKVKSKLKSKASPSETDSLEKLPNEPLAA</sequence>
<gene>
    <name evidence="9" type="ORF">BASA50_003406</name>
</gene>
<dbReference type="PANTHER" id="PTHR22761">
    <property type="entry name" value="CHARGED MULTIVESICULAR BODY PROTEIN"/>
    <property type="match status" value="1"/>
</dbReference>
<reference evidence="9 10" key="1">
    <citation type="submission" date="2021-02" db="EMBL/GenBank/DDBJ databases">
        <title>Variation within the Batrachochytrium salamandrivorans European outbreak.</title>
        <authorList>
            <person name="Kelly M."/>
            <person name="Pasmans F."/>
            <person name="Shea T.P."/>
            <person name="Munoz J.F."/>
            <person name="Carranza S."/>
            <person name="Cuomo C.A."/>
            <person name="Martel A."/>
        </authorList>
    </citation>
    <scope>NUCLEOTIDE SEQUENCE [LARGE SCALE GENOMIC DNA]</scope>
    <source>
        <strain evidence="9 10">AMFP18/2</strain>
    </source>
</reference>
<keyword evidence="7" id="KW-0175">Coiled coil</keyword>
<evidence type="ECO:0000313" key="10">
    <source>
        <dbReference type="Proteomes" id="UP001648503"/>
    </source>
</evidence>
<name>A0ABQ8FIL6_9FUNG</name>
<dbReference type="InterPro" id="IPR005024">
    <property type="entry name" value="Snf7_fam"/>
</dbReference>
<evidence type="ECO:0000256" key="5">
    <source>
        <dbReference type="ARBA" id="ARBA00022927"/>
    </source>
</evidence>
<comment type="caution">
    <text evidence="9">The sequence shown here is derived from an EMBL/GenBank/DDBJ whole genome shotgun (WGS) entry which is preliminary data.</text>
</comment>
<feature type="region of interest" description="Disordered" evidence="8">
    <location>
        <begin position="200"/>
        <end position="231"/>
    </location>
</feature>
<keyword evidence="4" id="KW-0967">Endosome</keyword>
<evidence type="ECO:0000256" key="2">
    <source>
        <dbReference type="ARBA" id="ARBA00006190"/>
    </source>
</evidence>
<evidence type="ECO:0000256" key="7">
    <source>
        <dbReference type="SAM" id="Coils"/>
    </source>
</evidence>
<keyword evidence="10" id="KW-1185">Reference proteome</keyword>
<keyword evidence="5" id="KW-0653">Protein transport</keyword>
<feature type="coiled-coil region" evidence="7">
    <location>
        <begin position="16"/>
        <end position="43"/>
    </location>
</feature>